<dbReference type="Proteomes" id="UP000293912">
    <property type="component" value="Chromosome"/>
</dbReference>
<evidence type="ECO:0000313" key="3">
    <source>
        <dbReference type="Proteomes" id="UP000293912"/>
    </source>
</evidence>
<dbReference type="PANTHER" id="PTHR47708:SF2">
    <property type="entry name" value="SI:CH73-132F6.5"/>
    <property type="match status" value="1"/>
</dbReference>
<dbReference type="EMBL" id="CP037867">
    <property type="protein sequence ID" value="QBM27243.1"/>
    <property type="molecule type" value="Genomic_DNA"/>
</dbReference>
<accession>A0A4V1ABA1</accession>
<evidence type="ECO:0000313" key="2">
    <source>
        <dbReference type="EMBL" id="QBM27243.1"/>
    </source>
</evidence>
<keyword evidence="3" id="KW-1185">Reference proteome</keyword>
<dbReference type="KEGG" id="hpse:HPF_06075"/>
<dbReference type="Pfam" id="PF23544">
    <property type="entry name" value="AtuA_ferredoxin"/>
    <property type="match status" value="1"/>
</dbReference>
<organism evidence="2 3">
    <name type="scientific">Hydrogenophaga pseudoflava</name>
    <name type="common">Pseudomonas carboxydoflava</name>
    <dbReference type="NCBI Taxonomy" id="47421"/>
    <lineage>
        <taxon>Bacteria</taxon>
        <taxon>Pseudomonadati</taxon>
        <taxon>Pseudomonadota</taxon>
        <taxon>Betaproteobacteria</taxon>
        <taxon>Burkholderiales</taxon>
        <taxon>Comamonadaceae</taxon>
        <taxon>Hydrogenophaga</taxon>
    </lineage>
</organism>
<dbReference type="PANTHER" id="PTHR47708">
    <property type="match status" value="1"/>
</dbReference>
<dbReference type="RefSeq" id="WP_133156044.1">
    <property type="nucleotide sequence ID" value="NZ_CP037867.1"/>
</dbReference>
<feature type="domain" description="AtuA-like ferredoxin-fold" evidence="1">
    <location>
        <begin position="9"/>
        <end position="104"/>
    </location>
</feature>
<name>A0A4V1ABA1_HYDPS</name>
<proteinExistence type="predicted"/>
<protein>
    <recommendedName>
        <fullName evidence="1">AtuA-like ferredoxin-fold domain-containing protein</fullName>
    </recommendedName>
</protein>
<sequence>MNNAPRRILRDIALARSGDKGNRATLSVIALDPADFPLVERLLTADRVQAFFAGVVGGEVQRFVLPQLHAVHFVMHDALAGGVTRSLALDAHGKTLSAAILDLPLDD</sequence>
<gene>
    <name evidence="2" type="ORF">HPF_06075</name>
</gene>
<dbReference type="AlphaFoldDB" id="A0A4V1ABA1"/>
<reference evidence="2 3" key="1">
    <citation type="submission" date="2019-03" db="EMBL/GenBank/DDBJ databases">
        <authorList>
            <person name="Sebastian G."/>
            <person name="Baumann P."/>
            <person name="Ruckert C."/>
            <person name="Kalinowski J."/>
            <person name="Nebel B."/>
            <person name="Takors R."/>
            <person name="Blombach B."/>
        </authorList>
    </citation>
    <scope>NUCLEOTIDE SEQUENCE [LARGE SCALE GENOMIC DNA]</scope>
    <source>
        <strain evidence="2 3">DSM 1084</strain>
    </source>
</reference>
<evidence type="ECO:0000259" key="1">
    <source>
        <dbReference type="Pfam" id="PF23544"/>
    </source>
</evidence>
<dbReference type="InterPro" id="IPR056362">
    <property type="entry name" value="AtuA-like_ferredoxin_dom"/>
</dbReference>